<proteinExistence type="predicted"/>
<evidence type="ECO:0000256" key="1">
    <source>
        <dbReference type="SAM" id="MobiDB-lite"/>
    </source>
</evidence>
<organism evidence="3 4">
    <name type="scientific">Alligator mississippiensis</name>
    <name type="common">American alligator</name>
    <dbReference type="NCBI Taxonomy" id="8496"/>
    <lineage>
        <taxon>Eukaryota</taxon>
        <taxon>Metazoa</taxon>
        <taxon>Chordata</taxon>
        <taxon>Craniata</taxon>
        <taxon>Vertebrata</taxon>
        <taxon>Euteleostomi</taxon>
        <taxon>Archelosauria</taxon>
        <taxon>Archosauria</taxon>
        <taxon>Crocodylia</taxon>
        <taxon>Alligatoridae</taxon>
        <taxon>Alligatorinae</taxon>
        <taxon>Alligator</taxon>
    </lineage>
</organism>
<dbReference type="EMBL" id="AKHW03000416">
    <property type="protein sequence ID" value="KYO47572.1"/>
    <property type="molecule type" value="Genomic_DNA"/>
</dbReference>
<feature type="domain" description="Integrase p58-like C-terminal" evidence="2">
    <location>
        <begin position="17"/>
        <end position="49"/>
    </location>
</feature>
<dbReference type="InterPro" id="IPR054465">
    <property type="entry name" value="Integrase_p58-like_C"/>
</dbReference>
<evidence type="ECO:0000313" key="3">
    <source>
        <dbReference type="EMBL" id="KYO47572.1"/>
    </source>
</evidence>
<reference evidence="3 4" key="1">
    <citation type="journal article" date="2012" name="Genome Biol.">
        <title>Sequencing three crocodilian genomes to illuminate the evolution of archosaurs and amniotes.</title>
        <authorList>
            <person name="St John J.A."/>
            <person name="Braun E.L."/>
            <person name="Isberg S.R."/>
            <person name="Miles L.G."/>
            <person name="Chong A.Y."/>
            <person name="Gongora J."/>
            <person name="Dalzell P."/>
            <person name="Moran C."/>
            <person name="Bed'hom B."/>
            <person name="Abzhanov A."/>
            <person name="Burgess S.C."/>
            <person name="Cooksey A.M."/>
            <person name="Castoe T.A."/>
            <person name="Crawford N.G."/>
            <person name="Densmore L.D."/>
            <person name="Drew J.C."/>
            <person name="Edwards S.V."/>
            <person name="Faircloth B.C."/>
            <person name="Fujita M.K."/>
            <person name="Greenwold M.J."/>
            <person name="Hoffmann F.G."/>
            <person name="Howard J.M."/>
            <person name="Iguchi T."/>
            <person name="Janes D.E."/>
            <person name="Khan S.Y."/>
            <person name="Kohno S."/>
            <person name="de Koning A.J."/>
            <person name="Lance S.L."/>
            <person name="McCarthy F.M."/>
            <person name="McCormack J.E."/>
            <person name="Merchant M.E."/>
            <person name="Peterson D.G."/>
            <person name="Pollock D.D."/>
            <person name="Pourmand N."/>
            <person name="Raney B.J."/>
            <person name="Roessler K.A."/>
            <person name="Sanford J.R."/>
            <person name="Sawyer R.H."/>
            <person name="Schmidt C.J."/>
            <person name="Triplett E.W."/>
            <person name="Tuberville T.D."/>
            <person name="Venegas-Anaya M."/>
            <person name="Howard J.T."/>
            <person name="Jarvis E.D."/>
            <person name="Guillette L.J.Jr."/>
            <person name="Glenn T.C."/>
            <person name="Green R.E."/>
            <person name="Ray D.A."/>
        </authorList>
    </citation>
    <scope>NUCLEOTIDE SEQUENCE [LARGE SCALE GENOMIC DNA]</scope>
    <source>
        <strain evidence="3">KSC_2009_1</strain>
    </source>
</reference>
<accession>A0A151PF09</accession>
<name>A0A151PF09_ALLMI</name>
<comment type="caution">
    <text evidence="3">The sequence shown here is derived from an EMBL/GenBank/DDBJ whole genome shotgun (WGS) entry which is preliminary data.</text>
</comment>
<protein>
    <recommendedName>
        <fullName evidence="2">Integrase p58-like C-terminal domain-containing protein</fullName>
    </recommendedName>
</protein>
<evidence type="ECO:0000313" key="4">
    <source>
        <dbReference type="Proteomes" id="UP000050525"/>
    </source>
</evidence>
<dbReference type="Pfam" id="PF22938">
    <property type="entry name" value="Integrase_p58_C"/>
    <property type="match status" value="1"/>
</dbReference>
<sequence length="151" mass="16938">MVFLPLKIDKLQAAWEGPHVILDKLDDVTYVVARSGKKPKTVHVNMLKPYFNRSDAVFQISSVEGSPEDPEEPVMCVDWDGESGIEELYLLDHLPSHDKDKLLTALKGFETVFSNKPGKTDLAVDSIDTGSHHPIQSKPYPVNKKVRQEIT</sequence>
<dbReference type="AlphaFoldDB" id="A0A151PF09"/>
<gene>
    <name evidence="3" type="ORF">Y1Q_0019685</name>
</gene>
<dbReference type="Proteomes" id="UP000050525">
    <property type="component" value="Unassembled WGS sequence"/>
</dbReference>
<feature type="region of interest" description="Disordered" evidence="1">
    <location>
        <begin position="126"/>
        <end position="151"/>
    </location>
</feature>
<evidence type="ECO:0000259" key="2">
    <source>
        <dbReference type="Pfam" id="PF22938"/>
    </source>
</evidence>
<keyword evidence="4" id="KW-1185">Reference proteome</keyword>